<proteinExistence type="predicted"/>
<dbReference type="PANTHER" id="PTHR38926">
    <property type="entry name" value="F-BOX DOMAIN CONTAINING PROTEIN, EXPRESSED"/>
    <property type="match status" value="1"/>
</dbReference>
<gene>
    <name evidence="2" type="ORF">Cgig2_008072</name>
</gene>
<organism evidence="2 3">
    <name type="scientific">Carnegiea gigantea</name>
    <dbReference type="NCBI Taxonomy" id="171969"/>
    <lineage>
        <taxon>Eukaryota</taxon>
        <taxon>Viridiplantae</taxon>
        <taxon>Streptophyta</taxon>
        <taxon>Embryophyta</taxon>
        <taxon>Tracheophyta</taxon>
        <taxon>Spermatophyta</taxon>
        <taxon>Magnoliopsida</taxon>
        <taxon>eudicotyledons</taxon>
        <taxon>Gunneridae</taxon>
        <taxon>Pentapetalae</taxon>
        <taxon>Caryophyllales</taxon>
        <taxon>Cactineae</taxon>
        <taxon>Cactaceae</taxon>
        <taxon>Cactoideae</taxon>
        <taxon>Echinocereeae</taxon>
        <taxon>Carnegiea</taxon>
    </lineage>
</organism>
<dbReference type="PANTHER" id="PTHR38926:SF80">
    <property type="entry name" value="F-BOX DOMAIN, LEUCINE-RICH REPEAT DOMAIN SUPERFAMILY"/>
    <property type="match status" value="1"/>
</dbReference>
<dbReference type="OrthoDB" id="550575at2759"/>
<reference evidence="2" key="1">
    <citation type="submission" date="2022-04" db="EMBL/GenBank/DDBJ databases">
        <title>Carnegiea gigantea Genome sequencing and assembly v2.</title>
        <authorList>
            <person name="Copetti D."/>
            <person name="Sanderson M.J."/>
            <person name="Burquez A."/>
            <person name="Wojciechowski M.F."/>
        </authorList>
    </citation>
    <scope>NUCLEOTIDE SEQUENCE</scope>
    <source>
        <strain evidence="2">SGP5-SGP5p</strain>
        <tissue evidence="2">Aerial part</tissue>
    </source>
</reference>
<dbReference type="EMBL" id="JAKOGI010000001">
    <property type="protein sequence ID" value="KAJ8453188.1"/>
    <property type="molecule type" value="Genomic_DNA"/>
</dbReference>
<evidence type="ECO:0000313" key="3">
    <source>
        <dbReference type="Proteomes" id="UP001153076"/>
    </source>
</evidence>
<comment type="caution">
    <text evidence="2">The sequence shown here is derived from an EMBL/GenBank/DDBJ whole genome shotgun (WGS) entry which is preliminary data.</text>
</comment>
<dbReference type="InterPro" id="IPR032675">
    <property type="entry name" value="LRR_dom_sf"/>
</dbReference>
<evidence type="ECO:0000313" key="2">
    <source>
        <dbReference type="EMBL" id="KAJ8453188.1"/>
    </source>
</evidence>
<accession>A0A9Q1L0Z3</accession>
<keyword evidence="3" id="KW-1185">Reference proteome</keyword>
<dbReference type="Proteomes" id="UP001153076">
    <property type="component" value="Unassembled WGS sequence"/>
</dbReference>
<dbReference type="SUPFAM" id="SSF52047">
    <property type="entry name" value="RNI-like"/>
    <property type="match status" value="1"/>
</dbReference>
<dbReference type="InterPro" id="IPR001810">
    <property type="entry name" value="F-box_dom"/>
</dbReference>
<dbReference type="Pfam" id="PF12937">
    <property type="entry name" value="F-box-like"/>
    <property type="match status" value="1"/>
</dbReference>
<sequence>MGCGLEYRPWDELIPDTLGQIFRRLPLDEILNVVPRVCKSWANAVRGPYCWQEIDIEDWSRYRRSESLDRMLLLLISRSHGSLRKLCVYGLSTCWGLDLIAENAKSLQNLRLPRSEISDPMVEQVAGRLSGLTFLDLSYCTKIGARALEAVGRNCKFLTHLQRNMHPWDVVDRTSQDDEAFAIAASMPKLKHLELAYLMITIEGVVRIVTNCRELELLDMRGCWNVKREAKFFENFPRLKVVGPLVVDSSSGKGNGQHEQLYYYPGSSDFMDWSFGDVEFDVFEDEEGDSSELDIDIEDGEELGLVFYNNLDVANVGDVWLESP</sequence>
<feature type="domain" description="F-box" evidence="1">
    <location>
        <begin position="16"/>
        <end position="56"/>
    </location>
</feature>
<dbReference type="Gene3D" id="1.20.1280.50">
    <property type="match status" value="1"/>
</dbReference>
<name>A0A9Q1L0Z3_9CARY</name>
<dbReference type="FunFam" id="1.20.1280.50:FF:000022">
    <property type="entry name" value="F-box protein FBW2"/>
    <property type="match status" value="1"/>
</dbReference>
<protein>
    <recommendedName>
        <fullName evidence="1">F-box domain-containing protein</fullName>
    </recommendedName>
</protein>
<evidence type="ECO:0000259" key="1">
    <source>
        <dbReference type="Pfam" id="PF12937"/>
    </source>
</evidence>
<dbReference type="AlphaFoldDB" id="A0A9Q1L0Z3"/>
<dbReference type="Gene3D" id="3.80.10.10">
    <property type="entry name" value="Ribonuclease Inhibitor"/>
    <property type="match status" value="1"/>
</dbReference>